<dbReference type="Pfam" id="PF01476">
    <property type="entry name" value="LysM"/>
    <property type="match status" value="4"/>
</dbReference>
<dbReference type="PROSITE" id="PS51782">
    <property type="entry name" value="LYSM"/>
    <property type="match status" value="4"/>
</dbReference>
<dbReference type="PANTHER" id="PTHR33734">
    <property type="entry name" value="LYSM DOMAIN-CONTAINING GPI-ANCHORED PROTEIN 2"/>
    <property type="match status" value="1"/>
</dbReference>
<dbReference type="SUPFAM" id="SSF53822">
    <property type="entry name" value="Periplasmic binding protein-like I"/>
    <property type="match status" value="1"/>
</dbReference>
<dbReference type="Gene3D" id="3.10.350.10">
    <property type="entry name" value="LysM domain"/>
    <property type="match status" value="4"/>
</dbReference>
<evidence type="ECO:0000313" key="4">
    <source>
        <dbReference type="EMBL" id="NAW52038.1"/>
    </source>
</evidence>
<protein>
    <submittedName>
        <fullName evidence="4">LysM peptidoglycan-binding domain-containing protein</fullName>
    </submittedName>
</protein>
<keyword evidence="5" id="KW-1185">Reference proteome</keyword>
<dbReference type="SUPFAM" id="SSF54106">
    <property type="entry name" value="LysM domain"/>
    <property type="match status" value="4"/>
</dbReference>
<dbReference type="Proteomes" id="UP000553459">
    <property type="component" value="Unassembled WGS sequence"/>
</dbReference>
<feature type="domain" description="LysM" evidence="3">
    <location>
        <begin position="164"/>
        <end position="208"/>
    </location>
</feature>
<dbReference type="InterPro" id="IPR036779">
    <property type="entry name" value="LysM_dom_sf"/>
</dbReference>
<feature type="domain" description="LysM" evidence="3">
    <location>
        <begin position="20"/>
        <end position="65"/>
    </location>
</feature>
<feature type="domain" description="LysM" evidence="3">
    <location>
        <begin position="82"/>
        <end position="125"/>
    </location>
</feature>
<evidence type="ECO:0000256" key="2">
    <source>
        <dbReference type="ARBA" id="ARBA00022729"/>
    </source>
</evidence>
<organism evidence="4 5">
    <name type="scientific">Elizabethkingia argenteiflava</name>
    <dbReference type="NCBI Taxonomy" id="2681556"/>
    <lineage>
        <taxon>Bacteria</taxon>
        <taxon>Pseudomonadati</taxon>
        <taxon>Bacteroidota</taxon>
        <taxon>Flavobacteriia</taxon>
        <taxon>Flavobacteriales</taxon>
        <taxon>Weeksellaceae</taxon>
        <taxon>Elizabethkingia</taxon>
    </lineage>
</organism>
<dbReference type="AlphaFoldDB" id="A0A845Q089"/>
<keyword evidence="2" id="KW-0732">Signal</keyword>
<dbReference type="Pfam" id="PF13458">
    <property type="entry name" value="Peripla_BP_6"/>
    <property type="match status" value="1"/>
</dbReference>
<evidence type="ECO:0000313" key="5">
    <source>
        <dbReference type="Proteomes" id="UP000553459"/>
    </source>
</evidence>
<gene>
    <name evidence="4" type="ORF">GNY06_11885</name>
</gene>
<comment type="caution">
    <text evidence="4">The sequence shown here is derived from an EMBL/GenBank/DDBJ whole genome shotgun (WGS) entry which is preliminary data.</text>
</comment>
<evidence type="ECO:0000259" key="3">
    <source>
        <dbReference type="PROSITE" id="PS51782"/>
    </source>
</evidence>
<dbReference type="InterPro" id="IPR028081">
    <property type="entry name" value="Leu-bd"/>
</dbReference>
<proteinExistence type="inferred from homology"/>
<name>A0A845Q089_9FLAO</name>
<comment type="similarity">
    <text evidence="1">Belongs to the leucine-binding protein family.</text>
</comment>
<evidence type="ECO:0000256" key="1">
    <source>
        <dbReference type="ARBA" id="ARBA00010062"/>
    </source>
</evidence>
<sequence length="636" mass="70210">MKKTIILALSIFGFSVSAQKTHEVSAKETPYSISRKYGLTLEEFYNLNPKIKDGGILGIGDSVVISKASNISDKSPVNPAIGQVSVQPRQSLYALSREYQISVAEIRSLNPEIGESLQIGQKINLPLENIKKYIPPKVVSQTPAPSPSLEQEDTPVVPVQNKSGIYMVQPKDTYQTIIKNFNMSLSELFRINPGLEKEGLQPGVYIVVARNNPAISAPTEKVRQKDFTPREKTQKKEIKAFDIADDGTNYTVQPGDTIFGILNKFGISLDQLIELNPSLATGLKAGMVIRIKGSSDKTSFIKSSGDALNIVLLLPFGFDAKDAKYRTAALDFLTGAKLAIQRSIEKGQKLNINIIDEGSEASFKKVLTSVNRDNTDLIIGPFFKSDLEALMSYVSSKKIPVISPFANAKDLYKYDNLIIVETEASVYAERIAKEVSTAYNGEKIYIVGSGQSYAGAIQAMLEKSLGHPNISVLKNAGDIKIESNIVTGQPAPIITILASDNEGEKTNFVNTMINLGKEAPGTRSFSMFYSTDFEKKEDELGNVKLVYIMDRKINTQGEFEREVLKQYTSKFCKSPSKYAVVGFDIMIDALSRENAKGEIFNKMGKVQTHLATKFEYEKTKEGAYINKGYRLVRLNP</sequence>
<dbReference type="SMART" id="SM00257">
    <property type="entry name" value="LysM"/>
    <property type="match status" value="4"/>
</dbReference>
<dbReference type="CDD" id="cd00118">
    <property type="entry name" value="LysM"/>
    <property type="match status" value="4"/>
</dbReference>
<dbReference type="RefSeq" id="WP_166520286.1">
    <property type="nucleotide sequence ID" value="NZ_JAAABJ010000641.1"/>
</dbReference>
<accession>A0A845Q089</accession>
<dbReference type="CDD" id="cd06268">
    <property type="entry name" value="PBP1_ABC_transporter_LIVBP-like"/>
    <property type="match status" value="1"/>
</dbReference>
<feature type="domain" description="LysM" evidence="3">
    <location>
        <begin position="248"/>
        <end position="291"/>
    </location>
</feature>
<dbReference type="InterPro" id="IPR028082">
    <property type="entry name" value="Peripla_BP_I"/>
</dbReference>
<dbReference type="InterPro" id="IPR018392">
    <property type="entry name" value="LysM"/>
</dbReference>
<dbReference type="Gene3D" id="3.40.50.2300">
    <property type="match status" value="2"/>
</dbReference>
<dbReference type="PANTHER" id="PTHR33734:SF22">
    <property type="entry name" value="MEMBRANE-BOUND LYTIC MUREIN TRANSGLYCOSYLASE D"/>
    <property type="match status" value="1"/>
</dbReference>
<reference evidence="4 5" key="1">
    <citation type="submission" date="2019-11" db="EMBL/GenBank/DDBJ databases">
        <title>Characterization of Elizabethkingia argenteiflava sp. nov., isolated from inner surface of Soybean Pods.</title>
        <authorList>
            <person name="Mo S."/>
        </authorList>
    </citation>
    <scope>NUCLEOTIDE SEQUENCE [LARGE SCALE GENOMIC DNA]</scope>
    <source>
        <strain evidence="4 5">YB22</strain>
    </source>
</reference>
<dbReference type="EMBL" id="JAAABJ010000641">
    <property type="protein sequence ID" value="NAW52038.1"/>
    <property type="molecule type" value="Genomic_DNA"/>
</dbReference>